<dbReference type="InterPro" id="IPR001387">
    <property type="entry name" value="Cro/C1-type_HTH"/>
</dbReference>
<dbReference type="InterPro" id="IPR010982">
    <property type="entry name" value="Lambda_DNA-bd_dom_sf"/>
</dbReference>
<gene>
    <name evidence="2" type="ORF">J4P90_22800</name>
</gene>
<feature type="domain" description="HTH cro/C1-type" evidence="1">
    <location>
        <begin position="8"/>
        <end position="68"/>
    </location>
</feature>
<dbReference type="PROSITE" id="PS50943">
    <property type="entry name" value="HTH_CROC1"/>
    <property type="match status" value="1"/>
</dbReference>
<dbReference type="Gene3D" id="1.10.260.40">
    <property type="entry name" value="lambda repressor-like DNA-binding domains"/>
    <property type="match status" value="1"/>
</dbReference>
<accession>A0ABS3P5C9</accession>
<name>A0ABS3P5C9_9BACI</name>
<evidence type="ECO:0000313" key="2">
    <source>
        <dbReference type="EMBL" id="MBO1627990.1"/>
    </source>
</evidence>
<dbReference type="RefSeq" id="WP_208019168.1">
    <property type="nucleotide sequence ID" value="NZ_JAGDQJ010000033.1"/>
</dbReference>
<dbReference type="Pfam" id="PF01381">
    <property type="entry name" value="HTH_3"/>
    <property type="match status" value="1"/>
</dbReference>
<sequence length="166" mass="19142">MSIFGARVKTLRLEAGWSMKQLGEEIGKITGTSFAQTTVSNWENKGAEPPYSVLIVIANLFGVSTDYLIGNTQGIQDDILVLEENKKHNDMNIEEIEDKQISEVPFITSELYNDLLTLPVNKKEQLEIQLHEYTEYISYKYNKLQEEYDNFRKYIQYEIKASSSNN</sequence>
<dbReference type="EMBL" id="JAGDQJ010000033">
    <property type="protein sequence ID" value="MBO1627990.1"/>
    <property type="molecule type" value="Genomic_DNA"/>
</dbReference>
<evidence type="ECO:0000259" key="1">
    <source>
        <dbReference type="PROSITE" id="PS50943"/>
    </source>
</evidence>
<dbReference type="Proteomes" id="UP000677611">
    <property type="component" value="Unassembled WGS sequence"/>
</dbReference>
<protein>
    <submittedName>
        <fullName evidence="2">Helix-turn-helix transcriptional regulator</fullName>
    </submittedName>
</protein>
<dbReference type="CDD" id="cd00093">
    <property type="entry name" value="HTH_XRE"/>
    <property type="match status" value="1"/>
</dbReference>
<keyword evidence="3" id="KW-1185">Reference proteome</keyword>
<dbReference type="SMART" id="SM00530">
    <property type="entry name" value="HTH_XRE"/>
    <property type="match status" value="1"/>
</dbReference>
<organism evidence="2 3">
    <name type="scientific">Bacillus arachidis</name>
    <dbReference type="NCBI Taxonomy" id="2819290"/>
    <lineage>
        <taxon>Bacteria</taxon>
        <taxon>Bacillati</taxon>
        <taxon>Bacillota</taxon>
        <taxon>Bacilli</taxon>
        <taxon>Bacillales</taxon>
        <taxon>Bacillaceae</taxon>
        <taxon>Bacillus</taxon>
    </lineage>
</organism>
<reference evidence="2 3" key="1">
    <citation type="submission" date="2021-03" db="EMBL/GenBank/DDBJ databases">
        <title>Identification of novel Bacillus strains.</title>
        <authorList>
            <person name="Xiao Z."/>
            <person name="Li Y."/>
            <person name="Shen J."/>
        </authorList>
    </citation>
    <scope>NUCLEOTIDE SEQUENCE [LARGE SCALE GENOMIC DNA]</scope>
    <source>
        <strain evidence="2 3">SY8</strain>
    </source>
</reference>
<dbReference type="SUPFAM" id="SSF47413">
    <property type="entry name" value="lambda repressor-like DNA-binding domains"/>
    <property type="match status" value="1"/>
</dbReference>
<comment type="caution">
    <text evidence="2">The sequence shown here is derived from an EMBL/GenBank/DDBJ whole genome shotgun (WGS) entry which is preliminary data.</text>
</comment>
<proteinExistence type="predicted"/>
<evidence type="ECO:0000313" key="3">
    <source>
        <dbReference type="Proteomes" id="UP000677611"/>
    </source>
</evidence>